<dbReference type="AlphaFoldDB" id="A0A9P9IM54"/>
<protein>
    <submittedName>
        <fullName evidence="3">Uncharacterized protein</fullName>
    </submittedName>
</protein>
<keyword evidence="4" id="KW-1185">Reference proteome</keyword>
<feature type="compositionally biased region" description="Basic and acidic residues" evidence="1">
    <location>
        <begin position="72"/>
        <end position="82"/>
    </location>
</feature>
<evidence type="ECO:0000313" key="4">
    <source>
        <dbReference type="Proteomes" id="UP000700596"/>
    </source>
</evidence>
<keyword evidence="2" id="KW-1133">Transmembrane helix</keyword>
<feature type="transmembrane region" description="Helical" evidence="2">
    <location>
        <begin position="6"/>
        <end position="28"/>
    </location>
</feature>
<feature type="region of interest" description="Disordered" evidence="1">
    <location>
        <begin position="72"/>
        <end position="176"/>
    </location>
</feature>
<dbReference type="EMBL" id="JAGMWT010000007">
    <property type="protein sequence ID" value="KAH7125461.1"/>
    <property type="molecule type" value="Genomic_DNA"/>
</dbReference>
<feature type="region of interest" description="Disordered" evidence="1">
    <location>
        <begin position="270"/>
        <end position="290"/>
    </location>
</feature>
<comment type="caution">
    <text evidence="3">The sequence shown here is derived from an EMBL/GenBank/DDBJ whole genome shotgun (WGS) entry which is preliminary data.</text>
</comment>
<keyword evidence="2" id="KW-0472">Membrane</keyword>
<feature type="region of interest" description="Disordered" evidence="1">
    <location>
        <begin position="375"/>
        <end position="408"/>
    </location>
</feature>
<feature type="compositionally biased region" description="Polar residues" evidence="1">
    <location>
        <begin position="375"/>
        <end position="387"/>
    </location>
</feature>
<keyword evidence="2" id="KW-0812">Transmembrane</keyword>
<reference evidence="3" key="1">
    <citation type="journal article" date="2021" name="Nat. Commun.">
        <title>Genetic determinants of endophytism in the Arabidopsis root mycobiome.</title>
        <authorList>
            <person name="Mesny F."/>
            <person name="Miyauchi S."/>
            <person name="Thiergart T."/>
            <person name="Pickel B."/>
            <person name="Atanasova L."/>
            <person name="Karlsson M."/>
            <person name="Huettel B."/>
            <person name="Barry K.W."/>
            <person name="Haridas S."/>
            <person name="Chen C."/>
            <person name="Bauer D."/>
            <person name="Andreopoulos W."/>
            <person name="Pangilinan J."/>
            <person name="LaButti K."/>
            <person name="Riley R."/>
            <person name="Lipzen A."/>
            <person name="Clum A."/>
            <person name="Drula E."/>
            <person name="Henrissat B."/>
            <person name="Kohler A."/>
            <person name="Grigoriev I.V."/>
            <person name="Martin F.M."/>
            <person name="Hacquard S."/>
        </authorList>
    </citation>
    <scope>NUCLEOTIDE SEQUENCE</scope>
    <source>
        <strain evidence="3">MPI-CAGE-CH-0243</strain>
    </source>
</reference>
<proteinExistence type="predicted"/>
<sequence>MAEKGLIVAIVSAAIFGTAILWLGIIYLRKWIKHKCWLVDQFFSTHIPVSDSHHGYGHQFFHFLHSKSHSEDYGCEKSERSPSGKHRSKSGSLSPRKTVERGQRDKNTYSSQERREDRRGRGVDRCDESERSPMKKTRQRQPARDEESEEYSPQISPPQPVYNPRGHAPPYMAGAGQNLIRPAPLKVQNFGQQNFPQPVAHPPLQQMPMQTQQIQPVQLFQYPIPTQPFQPAQIINQLVSPAATPVMVGTFTPAYLTAYEQPVPEPYTQGRVEEQAEDSEETEVSRRRPRHRTADFIQIVDDLPVFMRNNEREQQDCKLPKLTTKDKPVGDNEIEEISHGPVFPPGLRSQPTATATDVYPTPSKFQPVLQPMPTWPQQTPSIASPNRTRTRPDLYSPRASTLKKPKTVAASVPYKEGEGMNSRFDGYDPHLFQRLNNQRHRPSRADRSGRRALDAVDVVGMAKRPPMMVPSKGEVTMPAERRATELSYSTLCFNRFTEIGGEEESLSDRRSNETEGMVRATASSVRPDGMLEAKANSDDLSVVEMIEGPSAIALSVEALVPVIEEPQTRTGSQRSWLITHAPTPTPTPSSTSIMISSVHDDSEFFDGLARSGMAGRPEFAGEEAIEVSELEEEGGEGHGGV</sequence>
<organism evidence="3 4">
    <name type="scientific">Dendryphion nanum</name>
    <dbReference type="NCBI Taxonomy" id="256645"/>
    <lineage>
        <taxon>Eukaryota</taxon>
        <taxon>Fungi</taxon>
        <taxon>Dikarya</taxon>
        <taxon>Ascomycota</taxon>
        <taxon>Pezizomycotina</taxon>
        <taxon>Dothideomycetes</taxon>
        <taxon>Pleosporomycetidae</taxon>
        <taxon>Pleosporales</taxon>
        <taxon>Torulaceae</taxon>
        <taxon>Dendryphion</taxon>
    </lineage>
</organism>
<feature type="compositionally biased region" description="Basic and acidic residues" evidence="1">
    <location>
        <begin position="97"/>
        <end position="133"/>
    </location>
</feature>
<evidence type="ECO:0000313" key="3">
    <source>
        <dbReference type="EMBL" id="KAH7125461.1"/>
    </source>
</evidence>
<evidence type="ECO:0000256" key="1">
    <source>
        <dbReference type="SAM" id="MobiDB-lite"/>
    </source>
</evidence>
<dbReference type="Proteomes" id="UP000700596">
    <property type="component" value="Unassembled WGS sequence"/>
</dbReference>
<accession>A0A9P9IM54</accession>
<evidence type="ECO:0000256" key="2">
    <source>
        <dbReference type="SAM" id="Phobius"/>
    </source>
</evidence>
<name>A0A9P9IM54_9PLEO</name>
<gene>
    <name evidence="3" type="ORF">B0J11DRAFT_580006</name>
</gene>